<dbReference type="CDD" id="cd07153">
    <property type="entry name" value="Fur_like"/>
    <property type="match status" value="1"/>
</dbReference>
<dbReference type="GO" id="GO:0045892">
    <property type="term" value="P:negative regulation of DNA-templated transcription"/>
    <property type="evidence" value="ECO:0007669"/>
    <property type="project" value="TreeGrafter"/>
</dbReference>
<evidence type="ECO:0000313" key="8">
    <source>
        <dbReference type="EMBL" id="CAJ71769.1"/>
    </source>
</evidence>
<dbReference type="Gene3D" id="3.30.1490.190">
    <property type="match status" value="1"/>
</dbReference>
<protein>
    <submittedName>
        <fullName evidence="9">Putative ferric uptake regulator</fullName>
    </submittedName>
    <submittedName>
        <fullName evidence="8">Similar to ferric uptake regulator</fullName>
    </submittedName>
</protein>
<dbReference type="InterPro" id="IPR043135">
    <property type="entry name" value="Fur_C"/>
</dbReference>
<dbReference type="InterPro" id="IPR036388">
    <property type="entry name" value="WH-like_DNA-bd_sf"/>
</dbReference>
<dbReference type="KEGG" id="kst:KSMBR1_2639"/>
<dbReference type="PANTHER" id="PTHR33202:SF7">
    <property type="entry name" value="FERRIC UPTAKE REGULATION PROTEIN"/>
    <property type="match status" value="1"/>
</dbReference>
<evidence type="ECO:0000256" key="6">
    <source>
        <dbReference type="ARBA" id="ARBA00023163"/>
    </source>
</evidence>
<dbReference type="GO" id="GO:0008270">
    <property type="term" value="F:zinc ion binding"/>
    <property type="evidence" value="ECO:0007669"/>
    <property type="project" value="TreeGrafter"/>
</dbReference>
<dbReference type="Proteomes" id="UP000221734">
    <property type="component" value="Chromosome Kuenenia_stuttgartiensis_MBR1"/>
</dbReference>
<dbReference type="GO" id="GO:1900376">
    <property type="term" value="P:regulation of secondary metabolite biosynthetic process"/>
    <property type="evidence" value="ECO:0007669"/>
    <property type="project" value="TreeGrafter"/>
</dbReference>
<reference evidence="11" key="3">
    <citation type="submission" date="2017-10" db="EMBL/GenBank/DDBJ databases">
        <authorList>
            <person name="Frank J."/>
        </authorList>
    </citation>
    <scope>NUCLEOTIDE SEQUENCE [LARGE SCALE GENOMIC DNA]</scope>
</reference>
<keyword evidence="11" id="KW-1185">Reference proteome</keyword>
<feature type="binding site" evidence="7">
    <location>
        <position position="134"/>
    </location>
    <ligand>
        <name>Zn(2+)</name>
        <dbReference type="ChEBI" id="CHEBI:29105"/>
    </ligand>
</feature>
<evidence type="ECO:0000256" key="3">
    <source>
        <dbReference type="ARBA" id="ARBA00022833"/>
    </source>
</evidence>
<evidence type="ECO:0000313" key="12">
    <source>
        <dbReference type="Proteomes" id="UP000501926"/>
    </source>
</evidence>
<evidence type="ECO:0000256" key="2">
    <source>
        <dbReference type="ARBA" id="ARBA00022491"/>
    </source>
</evidence>
<evidence type="ECO:0000256" key="5">
    <source>
        <dbReference type="ARBA" id="ARBA00023125"/>
    </source>
</evidence>
<dbReference type="EMBL" id="LT934425">
    <property type="protein sequence ID" value="SOH05126.1"/>
    <property type="molecule type" value="Genomic_DNA"/>
</dbReference>
<reference evidence="10" key="4">
    <citation type="submission" date="2017-10" db="EMBL/GenBank/DDBJ databases">
        <authorList>
            <person name="Banno H."/>
            <person name="Chua N.-H."/>
        </authorList>
    </citation>
    <scope>NUCLEOTIDE SEQUENCE [LARGE SCALE GENOMIC DNA]</scope>
    <source>
        <strain evidence="10">Kuenenia_mbr1_ru-nijmegen</strain>
    </source>
</reference>
<keyword evidence="6" id="KW-0804">Transcription</keyword>
<dbReference type="PANTHER" id="PTHR33202">
    <property type="entry name" value="ZINC UPTAKE REGULATION PROTEIN"/>
    <property type="match status" value="1"/>
</dbReference>
<feature type="binding site" evidence="7">
    <location>
        <position position="137"/>
    </location>
    <ligand>
        <name>Zn(2+)</name>
        <dbReference type="ChEBI" id="CHEBI:29105"/>
    </ligand>
</feature>
<dbReference type="SUPFAM" id="SSF46785">
    <property type="entry name" value="Winged helix' DNA-binding domain"/>
    <property type="match status" value="1"/>
</dbReference>
<dbReference type="EMBL" id="CP049055">
    <property type="protein sequence ID" value="QII13744.1"/>
    <property type="molecule type" value="Genomic_DNA"/>
</dbReference>
<proteinExistence type="inferred from homology"/>
<dbReference type="Proteomes" id="UP000501926">
    <property type="component" value="Chromosome"/>
</dbReference>
<keyword evidence="4" id="KW-0805">Transcription regulation</keyword>
<evidence type="ECO:0000256" key="1">
    <source>
        <dbReference type="ARBA" id="ARBA00007957"/>
    </source>
</evidence>
<keyword evidence="5" id="KW-0238">DNA-binding</keyword>
<dbReference type="EMBL" id="CT573073">
    <property type="protein sequence ID" value="CAJ71769.1"/>
    <property type="molecule type" value="Genomic_DNA"/>
</dbReference>
<dbReference type="InterPro" id="IPR036390">
    <property type="entry name" value="WH_DNA-bd_sf"/>
</dbReference>
<dbReference type="OrthoDB" id="8659436at2"/>
<evidence type="ECO:0000313" key="11">
    <source>
        <dbReference type="Proteomes" id="UP000221734"/>
    </source>
</evidence>
<dbReference type="AlphaFoldDB" id="Q1PX13"/>
<dbReference type="Gene3D" id="1.10.10.10">
    <property type="entry name" value="Winged helix-like DNA-binding domain superfamily/Winged helix DNA-binding domain"/>
    <property type="match status" value="1"/>
</dbReference>
<comment type="cofactor">
    <cofactor evidence="7">
        <name>Zn(2+)</name>
        <dbReference type="ChEBI" id="CHEBI:29105"/>
    </cofactor>
    <text evidence="7">Binds 1 zinc ion per subunit.</text>
</comment>
<reference evidence="8" key="2">
    <citation type="submission" date="2006-01" db="EMBL/GenBank/DDBJ databases">
        <authorList>
            <person name="Genoscope"/>
        </authorList>
    </citation>
    <scope>NUCLEOTIDE SEQUENCE</scope>
</reference>
<dbReference type="GO" id="GO:0000976">
    <property type="term" value="F:transcription cis-regulatory region binding"/>
    <property type="evidence" value="ECO:0007669"/>
    <property type="project" value="TreeGrafter"/>
</dbReference>
<evidence type="ECO:0000313" key="9">
    <source>
        <dbReference type="EMBL" id="QII13744.1"/>
    </source>
</evidence>
<dbReference type="RefSeq" id="WP_099325759.1">
    <property type="nucleotide sequence ID" value="NZ_CP049055.1"/>
</dbReference>
<dbReference type="InterPro" id="IPR002481">
    <property type="entry name" value="FUR"/>
</dbReference>
<keyword evidence="2" id="KW-0678">Repressor</keyword>
<reference evidence="8" key="1">
    <citation type="journal article" date="2006" name="Nature">
        <title>Deciphering the evolution and metabolism of an anammox bacterium from a community genome.</title>
        <authorList>
            <person name="Strous M."/>
            <person name="Pelletier E."/>
            <person name="Mangenot S."/>
            <person name="Rattei T."/>
            <person name="Lehner A."/>
            <person name="Taylor M.W."/>
            <person name="Horn M."/>
            <person name="Daims H."/>
            <person name="Bartol-Mavel D."/>
            <person name="Wincker P."/>
            <person name="Barbe V."/>
            <person name="Fonknechten N."/>
            <person name="Vallenet D."/>
            <person name="Segurens B."/>
            <person name="Schenowitz-Truong C."/>
            <person name="Medigue C."/>
            <person name="Collingro A."/>
            <person name="Snel B."/>
            <person name="Dutilh B.E."/>
            <person name="OpDenCamp H.J.M."/>
            <person name="vanDerDrift C."/>
            <person name="Cirpus I."/>
            <person name="vanDePas-Schoonen K.T."/>
            <person name="Harhangi H.R."/>
            <person name="vanNiftrik L."/>
            <person name="Schmid M."/>
            <person name="Keltjens J."/>
            <person name="vanDeVossenberg J."/>
            <person name="Kartal B."/>
            <person name="Meier H."/>
            <person name="Frishman D."/>
            <person name="Huynen M.A."/>
            <person name="Mewes H."/>
            <person name="Weissenbach J."/>
            <person name="Jetten M.S.M."/>
            <person name="Wagner M."/>
            <person name="LePaslier D."/>
        </authorList>
    </citation>
    <scope>NUCLEOTIDE SEQUENCE</scope>
</reference>
<evidence type="ECO:0000256" key="7">
    <source>
        <dbReference type="PIRSR" id="PIRSR602481-1"/>
    </source>
</evidence>
<keyword evidence="3 7" id="KW-0862">Zinc</keyword>
<dbReference type="Pfam" id="PF01475">
    <property type="entry name" value="FUR"/>
    <property type="match status" value="1"/>
</dbReference>
<comment type="similarity">
    <text evidence="1">Belongs to the Fur family.</text>
</comment>
<name>Q1PX13_KUEST</name>
<dbReference type="GO" id="GO:0003700">
    <property type="term" value="F:DNA-binding transcription factor activity"/>
    <property type="evidence" value="ECO:0007669"/>
    <property type="project" value="InterPro"/>
</dbReference>
<organism evidence="8">
    <name type="scientific">Kuenenia stuttgartiensis</name>
    <dbReference type="NCBI Taxonomy" id="174633"/>
    <lineage>
        <taxon>Bacteria</taxon>
        <taxon>Pseudomonadati</taxon>
        <taxon>Planctomycetota</taxon>
        <taxon>Candidatus Brocadiia</taxon>
        <taxon>Candidatus Brocadiales</taxon>
        <taxon>Candidatus Brocadiaceae</taxon>
        <taxon>Candidatus Kuenenia</taxon>
    </lineage>
</organism>
<accession>Q1PX13</accession>
<sequence>MQTVEKLTDTLKNNRLKITPQRLMIFKVLENNTSHPSAEEIYKKVKKVYPSVSFTTIYKTLETLRDLGEIKELTIDKDRKHYDPDISVHHHFICSDCREIYDIHEAFTANIKLDDSLRKDFSVSGFQISFFGVCSKCSNSDRF</sequence>
<gene>
    <name evidence="8" type="primary">fur</name>
    <name evidence="10" type="synonym">fur_2</name>
    <name evidence="9" type="ORF">KsCSTR_43650</name>
    <name evidence="10" type="ORF">KSMBR1_2639</name>
    <name evidence="8" type="ORF">kustc1024</name>
</gene>
<reference evidence="9 12" key="5">
    <citation type="submission" date="2020-02" db="EMBL/GenBank/DDBJ databases">
        <title>Newly sequenced genome of strain CSTR1 showed variability in Candidatus Kuenenia stuttgartiensis genomes.</title>
        <authorList>
            <person name="Ding C."/>
            <person name="Adrian L."/>
        </authorList>
    </citation>
    <scope>NUCLEOTIDE SEQUENCE [LARGE SCALE GENOMIC DNA]</scope>
    <source>
        <strain evidence="9 12">CSTR1</strain>
    </source>
</reference>
<evidence type="ECO:0000256" key="4">
    <source>
        <dbReference type="ARBA" id="ARBA00023015"/>
    </source>
</evidence>
<feature type="binding site" evidence="7">
    <location>
        <position position="97"/>
    </location>
    <ligand>
        <name>Zn(2+)</name>
        <dbReference type="ChEBI" id="CHEBI:29105"/>
    </ligand>
</feature>
<keyword evidence="7" id="KW-0479">Metal-binding</keyword>
<feature type="binding site" evidence="7">
    <location>
        <position position="94"/>
    </location>
    <ligand>
        <name>Zn(2+)</name>
        <dbReference type="ChEBI" id="CHEBI:29105"/>
    </ligand>
</feature>
<evidence type="ECO:0000313" key="10">
    <source>
        <dbReference type="EMBL" id="SOH05126.1"/>
    </source>
</evidence>